<gene>
    <name evidence="2" type="ORF">VICG_01685</name>
</gene>
<proteinExistence type="predicted"/>
<dbReference type="Proteomes" id="UP000011082">
    <property type="component" value="Unassembled WGS sequence"/>
</dbReference>
<dbReference type="InParanoid" id="L2GLY9"/>
<name>L2GLY9_VITCO</name>
<dbReference type="GeneID" id="19882395"/>
<accession>L2GLY9</accession>
<dbReference type="RefSeq" id="XP_007605130.1">
    <property type="nucleotide sequence ID" value="XM_007605068.1"/>
</dbReference>
<feature type="transmembrane region" description="Helical" evidence="1">
    <location>
        <begin position="137"/>
        <end position="158"/>
    </location>
</feature>
<keyword evidence="1" id="KW-0472">Membrane</keyword>
<evidence type="ECO:0000313" key="2">
    <source>
        <dbReference type="EMBL" id="ELA41312.1"/>
    </source>
</evidence>
<dbReference type="VEuPathDB" id="MicrosporidiaDB:VICG_01685"/>
<keyword evidence="1" id="KW-0812">Transmembrane</keyword>
<protein>
    <submittedName>
        <fullName evidence="2">Uncharacterized protein</fullName>
    </submittedName>
</protein>
<dbReference type="HOGENOM" id="CLU_987667_0_0_1"/>
<feature type="transmembrane region" description="Helical" evidence="1">
    <location>
        <begin position="178"/>
        <end position="199"/>
    </location>
</feature>
<sequence length="282" mass="32591">MEETNCNMANTRFERLIRYLRIRLAIIVSSTTWESRKVKNDATSHSKIIVNAFQDSLISKMISDVGFDDIVEENYPMNYFKDLLGISGKFGEEFLSILLNPFYIFSPVYITLLVLSAVLLLAIFYIDKPLLYSAVQYAYLCNFSLVTWIAFANLSIFESVSIFPSAKLPKNLEYFIELYPYGWMFCEIFVLLLYCFYIIGYKLHEEEGDQTRRSYIRSKYVRLGVLTSLVVSGMCYFISKIAVTWVGNLLLGFYVVNVVILVIIFIPLGCRIMFVLNDDPLN</sequence>
<keyword evidence="1" id="KW-1133">Transmembrane helix</keyword>
<organism evidence="2 3">
    <name type="scientific">Vittaforma corneae (strain ATCC 50505)</name>
    <name type="common">Microsporidian parasite</name>
    <name type="synonym">Nosema corneum</name>
    <dbReference type="NCBI Taxonomy" id="993615"/>
    <lineage>
        <taxon>Eukaryota</taxon>
        <taxon>Fungi</taxon>
        <taxon>Fungi incertae sedis</taxon>
        <taxon>Microsporidia</taxon>
        <taxon>Nosematidae</taxon>
        <taxon>Vittaforma</taxon>
    </lineage>
</organism>
<feature type="transmembrane region" description="Helical" evidence="1">
    <location>
        <begin position="251"/>
        <end position="276"/>
    </location>
</feature>
<dbReference type="EMBL" id="JH370146">
    <property type="protein sequence ID" value="ELA41312.1"/>
    <property type="molecule type" value="Genomic_DNA"/>
</dbReference>
<feature type="transmembrane region" description="Helical" evidence="1">
    <location>
        <begin position="102"/>
        <end position="125"/>
    </location>
</feature>
<evidence type="ECO:0000313" key="3">
    <source>
        <dbReference type="Proteomes" id="UP000011082"/>
    </source>
</evidence>
<evidence type="ECO:0000256" key="1">
    <source>
        <dbReference type="SAM" id="Phobius"/>
    </source>
</evidence>
<keyword evidence="3" id="KW-1185">Reference proteome</keyword>
<reference evidence="3" key="1">
    <citation type="submission" date="2011-05" db="EMBL/GenBank/DDBJ databases">
        <title>The genome sequence of Vittaforma corneae strain ATCC 50505.</title>
        <authorList>
            <consortium name="The Broad Institute Genome Sequencing Platform"/>
            <person name="Cuomo C."/>
            <person name="Didier E."/>
            <person name="Bowers L."/>
            <person name="Young S.K."/>
            <person name="Zeng Q."/>
            <person name="Gargeya S."/>
            <person name="Fitzgerald M."/>
            <person name="Haas B."/>
            <person name="Abouelleil A."/>
            <person name="Alvarado L."/>
            <person name="Arachchi H.M."/>
            <person name="Berlin A."/>
            <person name="Chapman S.B."/>
            <person name="Gearin G."/>
            <person name="Goldberg J."/>
            <person name="Griggs A."/>
            <person name="Gujja S."/>
            <person name="Hansen M."/>
            <person name="Heiman D."/>
            <person name="Howarth C."/>
            <person name="Larimer J."/>
            <person name="Lui A."/>
            <person name="MacDonald P.J.P."/>
            <person name="McCowen C."/>
            <person name="Montmayeur A."/>
            <person name="Murphy C."/>
            <person name="Neiman D."/>
            <person name="Pearson M."/>
            <person name="Priest M."/>
            <person name="Roberts A."/>
            <person name="Saif S."/>
            <person name="Shea T."/>
            <person name="Sisk P."/>
            <person name="Stolte C."/>
            <person name="Sykes S."/>
            <person name="Wortman J."/>
            <person name="Nusbaum C."/>
            <person name="Birren B."/>
        </authorList>
    </citation>
    <scope>NUCLEOTIDE SEQUENCE [LARGE SCALE GENOMIC DNA]</scope>
    <source>
        <strain evidence="3">ATCC 50505</strain>
    </source>
</reference>
<feature type="transmembrane region" description="Helical" evidence="1">
    <location>
        <begin position="220"/>
        <end position="239"/>
    </location>
</feature>
<dbReference type="AlphaFoldDB" id="L2GLY9"/>